<dbReference type="EMBL" id="CP035758">
    <property type="protein sequence ID" value="QBD76312.1"/>
    <property type="molecule type" value="Genomic_DNA"/>
</dbReference>
<dbReference type="Proteomes" id="UP000290365">
    <property type="component" value="Chromosome"/>
</dbReference>
<organism evidence="1 2">
    <name type="scientific">Ktedonosporobacter rubrisoli</name>
    <dbReference type="NCBI Taxonomy" id="2509675"/>
    <lineage>
        <taxon>Bacteria</taxon>
        <taxon>Bacillati</taxon>
        <taxon>Chloroflexota</taxon>
        <taxon>Ktedonobacteria</taxon>
        <taxon>Ktedonobacterales</taxon>
        <taxon>Ktedonosporobacteraceae</taxon>
        <taxon>Ktedonosporobacter</taxon>
    </lineage>
</organism>
<dbReference type="AlphaFoldDB" id="A0A4P6JMQ8"/>
<proteinExistence type="predicted"/>
<protein>
    <submittedName>
        <fullName evidence="1">Uncharacterized protein</fullName>
    </submittedName>
</protein>
<sequence length="121" mass="14005">MPDQQVTPNVTIEPLTEMPIPECVQIGHTFVTSDDQEFLQAIQWGIQAHFDCYSTQKQISERTMLEEFLETFEDEQEIDEWQLGFLFGRVVGMLNPELREGKPAGAWLELLSHKCARCYPK</sequence>
<dbReference type="KEGG" id="kbs:EPA93_09955"/>
<accession>A0A4P6JMQ8</accession>
<evidence type="ECO:0000313" key="2">
    <source>
        <dbReference type="Proteomes" id="UP000290365"/>
    </source>
</evidence>
<keyword evidence="2" id="KW-1185">Reference proteome</keyword>
<dbReference type="RefSeq" id="WP_129886978.1">
    <property type="nucleotide sequence ID" value="NZ_CP035758.1"/>
</dbReference>
<name>A0A4P6JMQ8_KTERU</name>
<gene>
    <name evidence="1" type="ORF">EPA93_09955</name>
</gene>
<reference evidence="1 2" key="1">
    <citation type="submission" date="2019-01" db="EMBL/GenBank/DDBJ databases">
        <title>Ktedonosporobacter rubrisoli SCAWS-G2.</title>
        <authorList>
            <person name="Huang Y."/>
            <person name="Yan B."/>
        </authorList>
    </citation>
    <scope>NUCLEOTIDE SEQUENCE [LARGE SCALE GENOMIC DNA]</scope>
    <source>
        <strain evidence="1 2">SCAWS-G2</strain>
    </source>
</reference>
<evidence type="ECO:0000313" key="1">
    <source>
        <dbReference type="EMBL" id="QBD76312.1"/>
    </source>
</evidence>